<evidence type="ECO:0000313" key="19">
    <source>
        <dbReference type="EMBL" id="EDO49337.1"/>
    </source>
</evidence>
<dbReference type="FunFam" id="1.20.1250.20:FF:000184">
    <property type="entry name" value="Feline leukemia virus subgroup C receptor-related protein 1"/>
    <property type="match status" value="1"/>
</dbReference>
<evidence type="ECO:0000256" key="2">
    <source>
        <dbReference type="ARBA" id="ARBA00022448"/>
    </source>
</evidence>
<feature type="transmembrane region" description="Helical" evidence="18">
    <location>
        <begin position="403"/>
        <end position="423"/>
    </location>
</feature>
<evidence type="ECO:0000256" key="15">
    <source>
        <dbReference type="ARBA" id="ARBA00060240"/>
    </source>
</evidence>
<proteinExistence type="inferred from homology"/>
<keyword evidence="4" id="KW-0597">Phosphoprotein</keyword>
<keyword evidence="6 18" id="KW-1133">Transmembrane helix</keyword>
<keyword evidence="5 18" id="KW-0812">Transmembrane</keyword>
<dbReference type="GO" id="GO:0016020">
    <property type="term" value="C:membrane"/>
    <property type="evidence" value="ECO:0000318"/>
    <property type="project" value="GO_Central"/>
</dbReference>
<dbReference type="OrthoDB" id="422206at2759"/>
<keyword evidence="10" id="KW-0325">Glycoprotein</keyword>
<keyword evidence="7" id="KW-0265">Erythrocyte maturation</keyword>
<feature type="transmembrane region" description="Helical" evidence="18">
    <location>
        <begin position="147"/>
        <end position="166"/>
    </location>
</feature>
<gene>
    <name evidence="19" type="ORF">NEMVEDRAFT_v1g81538</name>
</gene>
<feature type="transmembrane region" description="Helical" evidence="18">
    <location>
        <begin position="82"/>
        <end position="101"/>
    </location>
</feature>
<dbReference type="GO" id="GO:0020037">
    <property type="term" value="F:heme binding"/>
    <property type="evidence" value="ECO:0000318"/>
    <property type="project" value="GO_Central"/>
</dbReference>
<feature type="transmembrane region" description="Helical" evidence="18">
    <location>
        <begin position="48"/>
        <end position="70"/>
    </location>
</feature>
<evidence type="ECO:0000313" key="20">
    <source>
        <dbReference type="Proteomes" id="UP000001593"/>
    </source>
</evidence>
<evidence type="ECO:0000256" key="11">
    <source>
        <dbReference type="ARBA" id="ARBA00035075"/>
    </source>
</evidence>
<dbReference type="InterPro" id="IPR011701">
    <property type="entry name" value="MFS"/>
</dbReference>
<dbReference type="GO" id="GO:0006783">
    <property type="term" value="P:heme biosynthetic process"/>
    <property type="evidence" value="ECO:0007669"/>
    <property type="project" value="UniProtKB-ARBA"/>
</dbReference>
<evidence type="ECO:0000256" key="4">
    <source>
        <dbReference type="ARBA" id="ARBA00022553"/>
    </source>
</evidence>
<evidence type="ECO:0000256" key="3">
    <source>
        <dbReference type="ARBA" id="ARBA00022475"/>
    </source>
</evidence>
<feature type="transmembrane region" description="Helical" evidence="18">
    <location>
        <begin position="314"/>
        <end position="331"/>
    </location>
</feature>
<dbReference type="GO" id="GO:0043249">
    <property type="term" value="P:erythrocyte maturation"/>
    <property type="evidence" value="ECO:0007669"/>
    <property type="project" value="UniProtKB-KW"/>
</dbReference>
<feature type="transmembrane region" description="Helical" evidence="18">
    <location>
        <begin position="186"/>
        <end position="206"/>
    </location>
</feature>
<dbReference type="Pfam" id="PF07690">
    <property type="entry name" value="MFS_1"/>
    <property type="match status" value="1"/>
</dbReference>
<dbReference type="Proteomes" id="UP000001593">
    <property type="component" value="Unassembled WGS sequence"/>
</dbReference>
<feature type="transmembrane region" description="Helical" evidence="18">
    <location>
        <begin position="239"/>
        <end position="260"/>
    </location>
</feature>
<keyword evidence="8 18" id="KW-0472">Membrane</keyword>
<keyword evidence="9" id="KW-0675">Receptor</keyword>
<dbReference type="STRING" id="45351.A7RHF0"/>
<accession>A7RHF0</accession>
<comment type="function">
    <text evidence="15">Uniporter that mediates the transport of extracellular choline and ethanolamine into cells, thereby playing a key role in phospholipid biosynthesis. Choline and ethanolamine are the precursors of phosphatidylcholine and phosphatidylethanolamine, respectively, the two most abundant phospholipids. Transport is not coupled with proton transport and is exclusively driven by the choline (or ethanolamine) gradient across the plasma membrane. Also acts as a heme b transporter that mediates heme efflux from the cytoplasm to the extracellular compartment.</text>
</comment>
<evidence type="ECO:0000256" key="1">
    <source>
        <dbReference type="ARBA" id="ARBA00004651"/>
    </source>
</evidence>
<dbReference type="GO" id="GO:0031966">
    <property type="term" value="C:mitochondrial membrane"/>
    <property type="evidence" value="ECO:0007669"/>
    <property type="project" value="UniProtKB-ARBA"/>
</dbReference>
<evidence type="ECO:0000256" key="8">
    <source>
        <dbReference type="ARBA" id="ARBA00023136"/>
    </source>
</evidence>
<sequence length="424" mass="45723">MFAEDSEGYYQTELYKRRWIMLFVFCLLSLTNSGQWIMFAAISDVIVPFYHVSAFGVNCLSMVFMAVYILFIVPASWILDRYGLKVNAFIAAGFNVLGAWLKYCGSAENGFNWVVAGQTVTAVAQCFILGVPPRIAAVWFGQNERSVATALGVFASQVGVAIYFATVPLIVPRSPDSSRVSKGLEMLYGGVAILCSLIGAAMLIAFEDAPPVPPSKSQAVLKDKGRCCRITYKESFTRLFSNASYVFLLVAYGIYAGAQYTVATLLNEMATKRFPNQEVLIGLLGFVFVIAGLPATVLAGIWLDRTLAYKQGTIFLMGTSFLSMIAFSITLEFAQSVYGLFLVLAVLGFCSTSFLPLGFEFAAELTYPVPEGTSAGLLNAAAQCFGIFFIVVVGQLVHDAGALAGNLVLSGALLLGVGLLPLVR</sequence>
<feature type="transmembrane region" description="Helical" evidence="18">
    <location>
        <begin position="375"/>
        <end position="397"/>
    </location>
</feature>
<dbReference type="Gene3D" id="1.20.1250.20">
    <property type="entry name" value="MFS general substrate transporter like domains"/>
    <property type="match status" value="1"/>
</dbReference>
<keyword evidence="2" id="KW-0813">Transport</keyword>
<evidence type="ECO:0000256" key="13">
    <source>
        <dbReference type="ARBA" id="ARBA00045087"/>
    </source>
</evidence>
<comment type="similarity">
    <text evidence="14">Belongs to the major facilitator superfamily. Feline leukemia virus subgroup C receptor (TC 2.A.1.28.1) family.</text>
</comment>
<feature type="transmembrane region" description="Helical" evidence="18">
    <location>
        <begin position="337"/>
        <end position="363"/>
    </location>
</feature>
<comment type="catalytic activity">
    <reaction evidence="12">
        <text>choline(out) = choline(in)</text>
        <dbReference type="Rhea" id="RHEA:32751"/>
        <dbReference type="ChEBI" id="CHEBI:15354"/>
    </reaction>
</comment>
<dbReference type="InterPro" id="IPR036259">
    <property type="entry name" value="MFS_trans_sf"/>
</dbReference>
<comment type="catalytic activity">
    <reaction evidence="11">
        <text>heme b(in) = heme b(out)</text>
        <dbReference type="Rhea" id="RHEA:75443"/>
        <dbReference type="ChEBI" id="CHEBI:60344"/>
    </reaction>
</comment>
<dbReference type="HOGENOM" id="CLU_023132_0_1_1"/>
<dbReference type="AlphaFoldDB" id="A7RHF0"/>
<evidence type="ECO:0000256" key="7">
    <source>
        <dbReference type="ARBA" id="ARBA00023057"/>
    </source>
</evidence>
<dbReference type="PANTHER" id="PTHR10924">
    <property type="entry name" value="MAJOR FACILITATOR SUPERFAMILY PROTEIN-RELATED"/>
    <property type="match status" value="1"/>
</dbReference>
<protein>
    <recommendedName>
        <fullName evidence="16">Choline/ethanolamine transporter FLVCR1</fullName>
    </recommendedName>
    <alternativeName>
        <fullName evidence="17">Heme transporter FLVCR1</fullName>
    </alternativeName>
</protein>
<reference evidence="19 20" key="1">
    <citation type="journal article" date="2007" name="Science">
        <title>Sea anemone genome reveals ancestral eumetazoan gene repertoire and genomic organization.</title>
        <authorList>
            <person name="Putnam N.H."/>
            <person name="Srivastava M."/>
            <person name="Hellsten U."/>
            <person name="Dirks B."/>
            <person name="Chapman J."/>
            <person name="Salamov A."/>
            <person name="Terry A."/>
            <person name="Shapiro H."/>
            <person name="Lindquist E."/>
            <person name="Kapitonov V.V."/>
            <person name="Jurka J."/>
            <person name="Genikhovich G."/>
            <person name="Grigoriev I.V."/>
            <person name="Lucas S.M."/>
            <person name="Steele R.E."/>
            <person name="Finnerty J.R."/>
            <person name="Technau U."/>
            <person name="Martindale M.Q."/>
            <person name="Rokhsar D.S."/>
        </authorList>
    </citation>
    <scope>NUCLEOTIDE SEQUENCE [LARGE SCALE GENOMIC DNA]</scope>
    <source>
        <strain evidence="20">CH2 X CH6</strain>
    </source>
</reference>
<evidence type="ECO:0000256" key="18">
    <source>
        <dbReference type="SAM" id="Phobius"/>
    </source>
</evidence>
<evidence type="ECO:0000256" key="9">
    <source>
        <dbReference type="ARBA" id="ARBA00023170"/>
    </source>
</evidence>
<evidence type="ECO:0000256" key="6">
    <source>
        <dbReference type="ARBA" id="ARBA00022989"/>
    </source>
</evidence>
<dbReference type="GO" id="GO:0015232">
    <property type="term" value="F:heme transmembrane transporter activity"/>
    <property type="evidence" value="ECO:0000318"/>
    <property type="project" value="GO_Central"/>
</dbReference>
<comment type="catalytic activity">
    <reaction evidence="13">
        <text>ethanolamine(in) = ethanolamine(out)</text>
        <dbReference type="Rhea" id="RHEA:32747"/>
        <dbReference type="ChEBI" id="CHEBI:57603"/>
    </reaction>
</comment>
<dbReference type="OMA" id="WWIAIIT"/>
<dbReference type="eggNOG" id="KOG2563">
    <property type="taxonomic scope" value="Eukaryota"/>
</dbReference>
<organism evidence="19 20">
    <name type="scientific">Nematostella vectensis</name>
    <name type="common">Starlet sea anemone</name>
    <dbReference type="NCBI Taxonomy" id="45351"/>
    <lineage>
        <taxon>Eukaryota</taxon>
        <taxon>Metazoa</taxon>
        <taxon>Cnidaria</taxon>
        <taxon>Anthozoa</taxon>
        <taxon>Hexacorallia</taxon>
        <taxon>Actiniaria</taxon>
        <taxon>Edwardsiidae</taxon>
        <taxon>Nematostella</taxon>
    </lineage>
</organism>
<feature type="transmembrane region" description="Helical" evidence="18">
    <location>
        <begin position="20"/>
        <end position="42"/>
    </location>
</feature>
<dbReference type="KEGG" id="nve:5521612"/>
<dbReference type="InParanoid" id="A7RHF0"/>
<dbReference type="PhylomeDB" id="A7RHF0"/>
<comment type="subcellular location">
    <subcellularLocation>
        <location evidence="1">Cell membrane</location>
        <topology evidence="1">Multi-pass membrane protein</topology>
    </subcellularLocation>
</comment>
<dbReference type="GO" id="GO:0097037">
    <property type="term" value="P:heme export"/>
    <property type="evidence" value="ECO:0000318"/>
    <property type="project" value="GO_Central"/>
</dbReference>
<feature type="transmembrane region" description="Helical" evidence="18">
    <location>
        <begin position="280"/>
        <end position="302"/>
    </location>
</feature>
<evidence type="ECO:0000256" key="5">
    <source>
        <dbReference type="ARBA" id="ARBA00022692"/>
    </source>
</evidence>
<dbReference type="PANTHER" id="PTHR10924:SF4">
    <property type="entry name" value="GH15861P"/>
    <property type="match status" value="1"/>
</dbReference>
<dbReference type="EMBL" id="DS469510">
    <property type="protein sequence ID" value="EDO49337.1"/>
    <property type="molecule type" value="Genomic_DNA"/>
</dbReference>
<keyword evidence="20" id="KW-1185">Reference proteome</keyword>
<evidence type="ECO:0000256" key="12">
    <source>
        <dbReference type="ARBA" id="ARBA00036811"/>
    </source>
</evidence>
<evidence type="ECO:0000256" key="17">
    <source>
        <dbReference type="ARBA" id="ARBA00080886"/>
    </source>
</evidence>
<feature type="non-terminal residue" evidence="19">
    <location>
        <position position="1"/>
    </location>
</feature>
<dbReference type="InterPro" id="IPR049680">
    <property type="entry name" value="FLVCR1-2_SLC49-like"/>
</dbReference>
<evidence type="ECO:0000256" key="16">
    <source>
        <dbReference type="ARBA" id="ARBA00068050"/>
    </source>
</evidence>
<evidence type="ECO:0000256" key="14">
    <source>
        <dbReference type="ARBA" id="ARBA00046338"/>
    </source>
</evidence>
<dbReference type="GO" id="GO:0005886">
    <property type="term" value="C:plasma membrane"/>
    <property type="evidence" value="ECO:0007669"/>
    <property type="project" value="UniProtKB-SubCell"/>
</dbReference>
<evidence type="ECO:0000256" key="10">
    <source>
        <dbReference type="ARBA" id="ARBA00023180"/>
    </source>
</evidence>
<name>A7RHF0_NEMVE</name>
<dbReference type="SUPFAM" id="SSF103473">
    <property type="entry name" value="MFS general substrate transporter"/>
    <property type="match status" value="1"/>
</dbReference>
<keyword evidence="3" id="KW-1003">Cell membrane</keyword>